<reference evidence="2 3" key="1">
    <citation type="submission" date="2019-03" db="EMBL/GenBank/DDBJ databases">
        <authorList>
            <person name="Gaulin E."/>
            <person name="Dumas B."/>
        </authorList>
    </citation>
    <scope>NUCLEOTIDE SEQUENCE [LARGE SCALE GENOMIC DNA]</scope>
    <source>
        <strain evidence="2">CBS 568.67</strain>
    </source>
</reference>
<dbReference type="InterPro" id="IPR036770">
    <property type="entry name" value="Ankyrin_rpt-contain_sf"/>
</dbReference>
<evidence type="ECO:0000313" key="2">
    <source>
        <dbReference type="EMBL" id="VFT98417.1"/>
    </source>
</evidence>
<dbReference type="Proteomes" id="UP000332933">
    <property type="component" value="Unassembled WGS sequence"/>
</dbReference>
<dbReference type="InterPro" id="IPR052050">
    <property type="entry name" value="SecEffector_AnkRepeat"/>
</dbReference>
<accession>A0A485LJ00</accession>
<dbReference type="AlphaFoldDB" id="A0A485LJ00"/>
<dbReference type="Gene3D" id="1.25.40.20">
    <property type="entry name" value="Ankyrin repeat-containing domain"/>
    <property type="match status" value="1"/>
</dbReference>
<dbReference type="SUPFAM" id="SSF48403">
    <property type="entry name" value="Ankyrin repeat"/>
    <property type="match status" value="1"/>
</dbReference>
<proteinExistence type="predicted"/>
<dbReference type="PANTHER" id="PTHR46586:SF3">
    <property type="entry name" value="ANKYRIN REPEAT-CONTAINING PROTEIN"/>
    <property type="match status" value="1"/>
</dbReference>
<keyword evidence="3" id="KW-1185">Reference proteome</keyword>
<protein>
    <submittedName>
        <fullName evidence="2">Aste57867_21748 protein</fullName>
    </submittedName>
</protein>
<organism evidence="2 3">
    <name type="scientific">Aphanomyces stellatus</name>
    <dbReference type="NCBI Taxonomy" id="120398"/>
    <lineage>
        <taxon>Eukaryota</taxon>
        <taxon>Sar</taxon>
        <taxon>Stramenopiles</taxon>
        <taxon>Oomycota</taxon>
        <taxon>Saprolegniomycetes</taxon>
        <taxon>Saprolegniales</taxon>
        <taxon>Verrucalvaceae</taxon>
        <taxon>Aphanomyces</taxon>
    </lineage>
</organism>
<reference evidence="1" key="2">
    <citation type="submission" date="2019-06" db="EMBL/GenBank/DDBJ databases">
        <title>Genomics analysis of Aphanomyces spp. identifies a new class of oomycete effector associated with host adaptation.</title>
        <authorList>
            <person name="Gaulin E."/>
        </authorList>
    </citation>
    <scope>NUCLEOTIDE SEQUENCE</scope>
    <source>
        <strain evidence="1">CBS 578.67</strain>
    </source>
</reference>
<dbReference type="PANTHER" id="PTHR46586">
    <property type="entry name" value="ANKYRIN REPEAT-CONTAINING PROTEIN"/>
    <property type="match status" value="1"/>
</dbReference>
<name>A0A485LJ00_9STRA</name>
<gene>
    <name evidence="2" type="primary">Aste57867_21748</name>
    <name evidence="1" type="ORF">As57867_021679</name>
    <name evidence="2" type="ORF">ASTE57867_21748</name>
</gene>
<evidence type="ECO:0000313" key="1">
    <source>
        <dbReference type="EMBL" id="KAF0686471.1"/>
    </source>
</evidence>
<dbReference type="EMBL" id="VJMH01006999">
    <property type="protein sequence ID" value="KAF0686471.1"/>
    <property type="molecule type" value="Genomic_DNA"/>
</dbReference>
<dbReference type="EMBL" id="CAADRA010007025">
    <property type="protein sequence ID" value="VFT98417.1"/>
    <property type="molecule type" value="Genomic_DNA"/>
</dbReference>
<sequence length="409" mass="44841">MQQNVLGTRELVAAICAFQAGIPHDVMTFRQFKCIRIPLLLEQTCHLLEEDVASARDPAIVFAHVHAVLRPWLDTHGTTRLPLLFASIPHMQTLVPLYSVYVHDIALQSVLALQFPPLFLHPSVLRFAAKRGSIETLTHLHSRGYPPDNDMSLLTAMMSTAAKAGHVHVVAFAIEAMSHDVDLLSHAYGQALVGAATHGHAHALRVVLPHCRIKSIALAIEAAARGHHHDALQALVDESPHDVIQDVLRDTCEQGQVDVATFLVRTAGHRFDVGVYDVLLRRAIRHGRTAMASLLLSACPTTPVHVVDVYEAAIRHQEAIVTCLYELQPATVVGAASGSWREVTLLHVVMSCDNVEMVRRVLEMTQPSVDDVHHAIQATKPDDVAMQNMLAAFLERSAIVPMTDSKATL</sequence>
<evidence type="ECO:0000313" key="3">
    <source>
        <dbReference type="Proteomes" id="UP000332933"/>
    </source>
</evidence>